<dbReference type="InterPro" id="IPR049551">
    <property type="entry name" value="PKS_DH_C"/>
</dbReference>
<dbReference type="InterPro" id="IPR009081">
    <property type="entry name" value="PP-bd_ACP"/>
</dbReference>
<name>A0A7Z0WM65_9PSEU</name>
<dbReference type="InterPro" id="IPR036291">
    <property type="entry name" value="NAD(P)-bd_dom_sf"/>
</dbReference>
<dbReference type="InterPro" id="IPR057326">
    <property type="entry name" value="KR_dom"/>
</dbReference>
<dbReference type="InterPro" id="IPR042104">
    <property type="entry name" value="PKS_dehydratase_sf"/>
</dbReference>
<dbReference type="Pfam" id="PF00550">
    <property type="entry name" value="PP-binding"/>
    <property type="match status" value="1"/>
</dbReference>
<dbReference type="CDD" id="cd00833">
    <property type="entry name" value="PKS"/>
    <property type="match status" value="1"/>
</dbReference>
<dbReference type="InterPro" id="IPR016039">
    <property type="entry name" value="Thiolase-like"/>
</dbReference>
<dbReference type="SMART" id="SM00826">
    <property type="entry name" value="PKS_DH"/>
    <property type="match status" value="1"/>
</dbReference>
<evidence type="ECO:0000313" key="9">
    <source>
        <dbReference type="EMBL" id="OLF10150.1"/>
    </source>
</evidence>
<dbReference type="Pfam" id="PF22621">
    <property type="entry name" value="CurL-like_PKS_C"/>
    <property type="match status" value="1"/>
</dbReference>
<dbReference type="CDD" id="cd05274">
    <property type="entry name" value="KR_FAS_SDR_x"/>
    <property type="match status" value="1"/>
</dbReference>
<comment type="caution">
    <text evidence="9">The sequence shown here is derived from an EMBL/GenBank/DDBJ whole genome shotgun (WGS) entry which is preliminary data.</text>
</comment>
<sequence>MDSVRDFVLEQFAAQHIDRDRAKRLLLELSQARVHEDIAVVGLAGRFAEATSVDQFWDFLTEGRDCIRDYPSQRKQDMHEVFRNPYYAELILGAPVAEADLDRLYSVSGYLDRIDQFDARLFGIPPLEADYMDPNQRVALEVAYEALENAGYGGEAAVGANVGVFLGRDHSNYSYYRMFSERHPMQLSGSWEGMIASRISYVLDLKGPCLMTDTACSAGSVSIHQAIQSLLLGECDMALAGGINLSSGGEPRTSFMTGATMDSVIAGDDTVRTFDARANGTLWGEGVGIALLKPLKKALADRDHIRAVIKASAINNDGQSNSITAPSALTQEKVILDAWAKAGVPPETITYVEAHGTGTVLGDPIEVKGLTNAFRKHTDRKQFCGIGSLKTTMGHMVAASGAASLAKVVRALETGTLAPSANFDVPNPYIDFTDGPLYVNDRLVPWDTDGHPRRAGISSFGFIRTNCHMVLEEAPRYQRAPQERDRYCFTASGKTEQALTELLDRYAAMLADAPWSLADICYTAAIGRGHHEHRVLVVAGSTEELAESIDRLRERGLGTDERRGIFHGTHAVVSDRRGDLGEGEITARVRQRLSATADAAVARYRDGGDPAALAELARAYTGGGVVDFAALHAGETRHRVPLPTYPFARTRHWTRPLRTQVENFATGRRHPLLGAEISRADGGIVFENTVSVAEHWVLSDHRIVSVPVIPGTTYLEMVRAATVALTGSPALRMDNVVFLVPLAVDEVDGATVRTRLTRSGTGHTFEVSSERDGEWVTHVEGRVAPLTAPEPGEPIDLAALKAAATEVTDPYVAETDTGVFQFGPRWDNVRAVWYDPAGALTLLRLPDDVPAETDDLGLHPAKLDNAVNLISQNSGQTFLPYLYKSIELFGPMPPACYSRIRTVRDDSEDGETITYDVDLVDVEGRPFARITDYTVKKVDWRRFSLGGPRRHLIAEWTPVPRNESTVEPATWAVLALDNPAGHRLVAGVEALGHRAVACFLGEHTEGDVFAADPDGLALLCERLRAEDVRGVLFATDHSADPDATHTRRRTFGVDALFTLYQGFVAHRVTLPHGLKVLTAQAWQVVDADETTDPYSAATAALAQVIGQEHTHLKAEALDVRRDADLEHVLRECLAGFGSVWRALRDGRTYLRRLGHTEAGEDDQDDPRYRDGVFLVTGGLGGLGLSVAREMVRDGARRVILTGRGPADAGTAARLADLPGTEYVRCDVADAGDVAALAARLDTEGTTLTGIVHAAGVAGDGFLATKTRAAYDAVLAAKVDGGVAMADLAQAHPGAFLVLFSSITALMGGQGQGDYCAANAFLDSLAARSRSRGVPAVSVNWPTWSEVGMAVAYGVGDGDSPFRPVSVRDGLGWLAHFLRAPADGVVPSRFDLDVLRECLGELPFLVDDDIAAALARAGTDPAAADGQVTEVRLLGLPEPTEVQNRVGAAYGAVLGLTEFDAHASFQDLGGNSLMTAQLLRLIDEVYPGRVDIADLYSYATVVSLAEHIGEPAAPAPPPAESGATAETDQSLLEVLDEIGDDELTGLFADVDGSARG</sequence>
<dbReference type="Gene3D" id="1.10.1240.100">
    <property type="match status" value="1"/>
</dbReference>
<feature type="active site" description="Proton donor; for dehydratase activity" evidence="4">
    <location>
        <position position="864"/>
    </location>
</feature>
<dbReference type="SMART" id="SM00822">
    <property type="entry name" value="PKS_KR"/>
    <property type="match status" value="1"/>
</dbReference>
<keyword evidence="10" id="KW-1185">Reference proteome</keyword>
<dbReference type="InterPro" id="IPR020841">
    <property type="entry name" value="PKS_Beta-ketoAc_synthase_dom"/>
</dbReference>
<dbReference type="Proteomes" id="UP000185696">
    <property type="component" value="Unassembled WGS sequence"/>
</dbReference>
<dbReference type="GO" id="GO:0004315">
    <property type="term" value="F:3-oxoacyl-[acyl-carrier-protein] synthase activity"/>
    <property type="evidence" value="ECO:0007669"/>
    <property type="project" value="InterPro"/>
</dbReference>
<dbReference type="OrthoDB" id="9778690at2"/>
<evidence type="ECO:0000256" key="3">
    <source>
        <dbReference type="ARBA" id="ARBA00022679"/>
    </source>
</evidence>
<dbReference type="PROSITE" id="PS52004">
    <property type="entry name" value="KS3_2"/>
    <property type="match status" value="1"/>
</dbReference>
<feature type="domain" description="Ketosynthase family 3 (KS3)" evidence="7">
    <location>
        <begin position="35"/>
        <end position="473"/>
    </location>
</feature>
<dbReference type="Pfam" id="PF21089">
    <property type="entry name" value="PKS_DH_N"/>
    <property type="match status" value="1"/>
</dbReference>
<dbReference type="GO" id="GO:0006633">
    <property type="term" value="P:fatty acid biosynthetic process"/>
    <property type="evidence" value="ECO:0007669"/>
    <property type="project" value="InterPro"/>
</dbReference>
<evidence type="ECO:0000259" key="7">
    <source>
        <dbReference type="PROSITE" id="PS52004"/>
    </source>
</evidence>
<evidence type="ECO:0000256" key="4">
    <source>
        <dbReference type="PROSITE-ProRule" id="PRU01363"/>
    </source>
</evidence>
<keyword evidence="3" id="KW-0808">Transferase</keyword>
<evidence type="ECO:0000259" key="8">
    <source>
        <dbReference type="PROSITE" id="PS52019"/>
    </source>
</evidence>
<feature type="region of interest" description="Disordered" evidence="5">
    <location>
        <begin position="1509"/>
        <end position="1529"/>
    </location>
</feature>
<dbReference type="SMART" id="SM00825">
    <property type="entry name" value="PKS_KS"/>
    <property type="match status" value="1"/>
</dbReference>
<dbReference type="PROSITE" id="PS00012">
    <property type="entry name" value="PHOSPHOPANTETHEINE"/>
    <property type="match status" value="1"/>
</dbReference>
<dbReference type="InterPro" id="IPR049552">
    <property type="entry name" value="PKS_DH_N"/>
</dbReference>
<dbReference type="PROSITE" id="PS52019">
    <property type="entry name" value="PKS_MFAS_DH"/>
    <property type="match status" value="1"/>
</dbReference>
<dbReference type="SUPFAM" id="SSF51735">
    <property type="entry name" value="NAD(P)-binding Rossmann-fold domains"/>
    <property type="match status" value="2"/>
</dbReference>
<feature type="domain" description="PKS/mFAS DH" evidence="8">
    <location>
        <begin position="670"/>
        <end position="944"/>
    </location>
</feature>
<dbReference type="InterPro" id="IPR014031">
    <property type="entry name" value="Ketoacyl_synth_C"/>
</dbReference>
<feature type="region of interest" description="C-terminal hotdog fold" evidence="4">
    <location>
        <begin position="802"/>
        <end position="944"/>
    </location>
</feature>
<gene>
    <name evidence="9" type="ORF">BLA60_17030</name>
</gene>
<dbReference type="GO" id="GO:0031177">
    <property type="term" value="F:phosphopantetheine binding"/>
    <property type="evidence" value="ECO:0007669"/>
    <property type="project" value="InterPro"/>
</dbReference>
<evidence type="ECO:0000256" key="2">
    <source>
        <dbReference type="ARBA" id="ARBA00022553"/>
    </source>
</evidence>
<proteinExistence type="predicted"/>
<dbReference type="GO" id="GO:0004312">
    <property type="term" value="F:fatty acid synthase activity"/>
    <property type="evidence" value="ECO:0007669"/>
    <property type="project" value="TreeGrafter"/>
</dbReference>
<dbReference type="InterPro" id="IPR014030">
    <property type="entry name" value="Ketoacyl_synth_N"/>
</dbReference>
<keyword evidence="2" id="KW-0597">Phosphoprotein</keyword>
<feature type="domain" description="Carrier" evidence="6">
    <location>
        <begin position="1436"/>
        <end position="1511"/>
    </location>
</feature>
<dbReference type="PROSITE" id="PS50075">
    <property type="entry name" value="CARRIER"/>
    <property type="match status" value="1"/>
</dbReference>
<organism evidence="9 10">
    <name type="scientific">Actinophytocola xinjiangensis</name>
    <dbReference type="NCBI Taxonomy" id="485602"/>
    <lineage>
        <taxon>Bacteria</taxon>
        <taxon>Bacillati</taxon>
        <taxon>Actinomycetota</taxon>
        <taxon>Actinomycetes</taxon>
        <taxon>Pseudonocardiales</taxon>
        <taxon>Pseudonocardiaceae</taxon>
    </lineage>
</organism>
<dbReference type="Gene3D" id="1.10.1200.10">
    <property type="entry name" value="ACP-like"/>
    <property type="match status" value="1"/>
</dbReference>
<protein>
    <submittedName>
        <fullName evidence="9">Thioester reductase</fullName>
    </submittedName>
</protein>
<dbReference type="InterPro" id="IPR020806">
    <property type="entry name" value="PKS_PP-bd"/>
</dbReference>
<evidence type="ECO:0000256" key="1">
    <source>
        <dbReference type="ARBA" id="ARBA00022450"/>
    </source>
</evidence>
<dbReference type="InterPro" id="IPR050091">
    <property type="entry name" value="PKS_NRPS_Biosynth_Enz"/>
</dbReference>
<dbReference type="Pfam" id="PF02801">
    <property type="entry name" value="Ketoacyl-synt_C"/>
    <property type="match status" value="1"/>
</dbReference>
<dbReference type="PROSITE" id="PS00606">
    <property type="entry name" value="KS3_1"/>
    <property type="match status" value="1"/>
</dbReference>
<feature type="region of interest" description="N-terminal hotdog fold" evidence="4">
    <location>
        <begin position="670"/>
        <end position="790"/>
    </location>
</feature>
<dbReference type="InterPro" id="IPR049900">
    <property type="entry name" value="PKS_mFAS_DH"/>
</dbReference>
<accession>A0A7Z0WM65</accession>
<dbReference type="Gene3D" id="3.10.129.110">
    <property type="entry name" value="Polyketide synthase dehydratase"/>
    <property type="match status" value="1"/>
</dbReference>
<dbReference type="Gene3D" id="3.40.50.720">
    <property type="entry name" value="NAD(P)-binding Rossmann-like Domain"/>
    <property type="match status" value="1"/>
</dbReference>
<dbReference type="InterPro" id="IPR020807">
    <property type="entry name" value="PKS_DH"/>
</dbReference>
<dbReference type="Pfam" id="PF14765">
    <property type="entry name" value="PS-DH"/>
    <property type="match status" value="1"/>
</dbReference>
<feature type="active site" description="Proton acceptor; for dehydratase activity" evidence="4">
    <location>
        <position position="701"/>
    </location>
</feature>
<dbReference type="InterPro" id="IPR013968">
    <property type="entry name" value="PKS_KR"/>
</dbReference>
<evidence type="ECO:0000259" key="6">
    <source>
        <dbReference type="PROSITE" id="PS50075"/>
    </source>
</evidence>
<reference evidence="9 10" key="1">
    <citation type="submission" date="2016-12" db="EMBL/GenBank/DDBJ databases">
        <title>The draft genome sequence of Actinophytocola xinjiangensis.</title>
        <authorList>
            <person name="Wang W."/>
            <person name="Yuan L."/>
        </authorList>
    </citation>
    <scope>NUCLEOTIDE SEQUENCE [LARGE SCALE GENOMIC DNA]</scope>
    <source>
        <strain evidence="9 10">CGMCC 4.4663</strain>
    </source>
</reference>
<dbReference type="SMART" id="SM00823">
    <property type="entry name" value="PKS_PP"/>
    <property type="match status" value="1"/>
</dbReference>
<dbReference type="InterPro" id="IPR018201">
    <property type="entry name" value="Ketoacyl_synth_AS"/>
</dbReference>
<dbReference type="SUPFAM" id="SSF47336">
    <property type="entry name" value="ACP-like"/>
    <property type="match status" value="1"/>
</dbReference>
<dbReference type="InterPro" id="IPR006162">
    <property type="entry name" value="Ppantetheine_attach_site"/>
</dbReference>
<dbReference type="Pfam" id="PF08659">
    <property type="entry name" value="KR"/>
    <property type="match status" value="1"/>
</dbReference>
<keyword evidence="1" id="KW-0596">Phosphopantetheine</keyword>
<dbReference type="InterPro" id="IPR036736">
    <property type="entry name" value="ACP-like_sf"/>
</dbReference>
<dbReference type="Pfam" id="PF00109">
    <property type="entry name" value="ketoacyl-synt"/>
    <property type="match status" value="1"/>
</dbReference>
<evidence type="ECO:0000256" key="5">
    <source>
        <dbReference type="SAM" id="MobiDB-lite"/>
    </source>
</evidence>
<dbReference type="PANTHER" id="PTHR43775">
    <property type="entry name" value="FATTY ACID SYNTHASE"/>
    <property type="match status" value="1"/>
</dbReference>
<dbReference type="Gene3D" id="3.40.47.10">
    <property type="match status" value="1"/>
</dbReference>
<evidence type="ECO:0000313" key="10">
    <source>
        <dbReference type="Proteomes" id="UP000185696"/>
    </source>
</evidence>
<dbReference type="EMBL" id="MSIF01000007">
    <property type="protein sequence ID" value="OLF10150.1"/>
    <property type="molecule type" value="Genomic_DNA"/>
</dbReference>
<dbReference type="PANTHER" id="PTHR43775:SF37">
    <property type="entry name" value="SI:DKEY-61P9.11"/>
    <property type="match status" value="1"/>
</dbReference>
<dbReference type="SUPFAM" id="SSF53901">
    <property type="entry name" value="Thiolase-like"/>
    <property type="match status" value="1"/>
</dbReference>